<proteinExistence type="inferred from homology"/>
<evidence type="ECO:0000313" key="6">
    <source>
        <dbReference type="Proteomes" id="UP001162891"/>
    </source>
</evidence>
<evidence type="ECO:0000256" key="2">
    <source>
        <dbReference type="ARBA" id="ARBA00022603"/>
    </source>
</evidence>
<dbReference type="PANTHER" id="PTHR44942:SF4">
    <property type="entry name" value="METHYLTRANSFERASE TYPE 11 DOMAIN-CONTAINING PROTEIN"/>
    <property type="match status" value="1"/>
</dbReference>
<evidence type="ECO:0000313" key="5">
    <source>
        <dbReference type="EMBL" id="BDG01141.1"/>
    </source>
</evidence>
<comment type="similarity">
    <text evidence="1">Belongs to the methyltransferase superfamily.</text>
</comment>
<dbReference type="CDD" id="cd02440">
    <property type="entry name" value="AdoMet_MTases"/>
    <property type="match status" value="1"/>
</dbReference>
<dbReference type="RefSeq" id="WP_248357539.1">
    <property type="nucleotide sequence ID" value="NZ_AP025591.1"/>
</dbReference>
<dbReference type="EMBL" id="AP025591">
    <property type="protein sequence ID" value="BDG01141.1"/>
    <property type="molecule type" value="Genomic_DNA"/>
</dbReference>
<dbReference type="SUPFAM" id="SSF53335">
    <property type="entry name" value="S-adenosyl-L-methionine-dependent methyltransferases"/>
    <property type="match status" value="1"/>
</dbReference>
<dbReference type="Gene3D" id="3.40.50.150">
    <property type="entry name" value="Vaccinia Virus protein VP39"/>
    <property type="match status" value="1"/>
</dbReference>
<feature type="domain" description="Methyltransferase type 11" evidence="4">
    <location>
        <begin position="42"/>
        <end position="130"/>
    </location>
</feature>
<evidence type="ECO:0000256" key="1">
    <source>
        <dbReference type="ARBA" id="ARBA00008361"/>
    </source>
</evidence>
<reference evidence="6" key="1">
    <citation type="journal article" date="2022" name="Int. J. Syst. Evol. Microbiol.">
        <title>Anaeromyxobacter oryzae sp. nov., Anaeromyxobacter diazotrophicus sp. nov. and Anaeromyxobacter paludicola sp. nov., isolated from paddy soils.</title>
        <authorList>
            <person name="Itoh H."/>
            <person name="Xu Z."/>
            <person name="Mise K."/>
            <person name="Masuda Y."/>
            <person name="Ushijima N."/>
            <person name="Hayakawa C."/>
            <person name="Shiratori Y."/>
            <person name="Senoo K."/>
        </authorList>
    </citation>
    <scope>NUCLEOTIDE SEQUENCE [LARGE SCALE GENOMIC DNA]</scope>
    <source>
        <strain evidence="6">Red232</strain>
    </source>
</reference>
<dbReference type="Proteomes" id="UP001162891">
    <property type="component" value="Chromosome"/>
</dbReference>
<sequence>MAQGFKDHFSGVAGAYQAFRPGYPPALFDWLAGAAPRRDLAVDLGCGNGQASVGLAGRFQAVIGIDPSAEQVAHAERRAGVSYRAAPAEATGLADACADLVIAAQAFHWFDPAPFARELARICRPGAVFAAFTYGRSSVAPEIDAHVDRLYTDIVGPYWPPERAHVESGYRTLPFPWPELAAPTFVLEERWDLDRLLGYLGTWSSVSRYRKVRGEDPLVLVLDDLAAAWGPRDRIRTVTWPLTLRAGRVGASPDPELR</sequence>
<dbReference type="PANTHER" id="PTHR44942">
    <property type="entry name" value="METHYLTRANSF_11 DOMAIN-CONTAINING PROTEIN"/>
    <property type="match status" value="1"/>
</dbReference>
<dbReference type="GO" id="GO:0008168">
    <property type="term" value="F:methyltransferase activity"/>
    <property type="evidence" value="ECO:0007669"/>
    <property type="project" value="UniProtKB-KW"/>
</dbReference>
<keyword evidence="6" id="KW-1185">Reference proteome</keyword>
<keyword evidence="3" id="KW-0808">Transferase</keyword>
<organism evidence="5 6">
    <name type="scientific">Anaeromyxobacter oryzae</name>
    <dbReference type="NCBI Taxonomy" id="2918170"/>
    <lineage>
        <taxon>Bacteria</taxon>
        <taxon>Pseudomonadati</taxon>
        <taxon>Myxococcota</taxon>
        <taxon>Myxococcia</taxon>
        <taxon>Myxococcales</taxon>
        <taxon>Cystobacterineae</taxon>
        <taxon>Anaeromyxobacteraceae</taxon>
        <taxon>Anaeromyxobacter</taxon>
    </lineage>
</organism>
<dbReference type="InterPro" id="IPR013216">
    <property type="entry name" value="Methyltransf_11"/>
</dbReference>
<accession>A0ABM7WNU6</accession>
<name>A0ABM7WNU6_9BACT</name>
<dbReference type="GO" id="GO:0032259">
    <property type="term" value="P:methylation"/>
    <property type="evidence" value="ECO:0007669"/>
    <property type="project" value="UniProtKB-KW"/>
</dbReference>
<dbReference type="InterPro" id="IPR029063">
    <property type="entry name" value="SAM-dependent_MTases_sf"/>
</dbReference>
<keyword evidence="2 5" id="KW-0489">Methyltransferase</keyword>
<evidence type="ECO:0000259" key="4">
    <source>
        <dbReference type="Pfam" id="PF08241"/>
    </source>
</evidence>
<gene>
    <name evidence="5" type="ORF">AMOR_01370</name>
</gene>
<protein>
    <submittedName>
        <fullName evidence="5">SAM-dependent methyltransferase</fullName>
    </submittedName>
</protein>
<dbReference type="InterPro" id="IPR051052">
    <property type="entry name" value="Diverse_substrate_MTase"/>
</dbReference>
<evidence type="ECO:0000256" key="3">
    <source>
        <dbReference type="ARBA" id="ARBA00022679"/>
    </source>
</evidence>
<dbReference type="Pfam" id="PF08241">
    <property type="entry name" value="Methyltransf_11"/>
    <property type="match status" value="1"/>
</dbReference>